<dbReference type="VEuPathDB" id="PlasmoDB:PVPAM_110066100"/>
<keyword evidence="2" id="KW-0472">Membrane</keyword>
<dbReference type="EMBL" id="FLYH01000063">
    <property type="protein sequence ID" value="SCA59704.1"/>
    <property type="molecule type" value="Genomic_DNA"/>
</dbReference>
<accession>A0A1G4E9D4</accession>
<sequence>MALKSAIEGCPLSTFIKNLDALKERKKLECDDEFNVLDEKEREDAKGLFSDLKANYDSVISYNKNIRTQCCFYLNYWLDEKKGKKEKNINVSGWKIIEKLWDTLKSSSFSCDRKPYKNFSVNTKNCVDFMKYCVNKDELKKQCEHPDQEQFKENYCKIFNAFTEKYYKEFIVNGKCLNETNNYNKYYWTFSDNCSLHNAPKTFPKYTSDTGISDDESKASIGKCENGEKSLIPDCYMFQGVPVKIEELPSFIDKAPLKYGIYAGSSFIGFLSLALYLYKKIRHRSLFPSNAPRNKTTNSHIEKQYSQELREKSNSKNKHYNFSYSPAQN</sequence>
<gene>
    <name evidence="3" type="ORF">PVT01_000034700</name>
</gene>
<evidence type="ECO:0008006" key="5">
    <source>
        <dbReference type="Google" id="ProtNLM"/>
    </source>
</evidence>
<feature type="compositionally biased region" description="Polar residues" evidence="1">
    <location>
        <begin position="320"/>
        <end position="329"/>
    </location>
</feature>
<keyword evidence="2" id="KW-1133">Transmembrane helix</keyword>
<dbReference type="VEuPathDB" id="PlasmoDB:PVW1_000005700"/>
<evidence type="ECO:0000256" key="1">
    <source>
        <dbReference type="SAM" id="MobiDB-lite"/>
    </source>
</evidence>
<protein>
    <recommendedName>
        <fullName evidence="5">VIR protein</fullName>
    </recommendedName>
</protein>
<organism evidence="3 4">
    <name type="scientific">Plasmodium vivax</name>
    <name type="common">malaria parasite P. vivax</name>
    <dbReference type="NCBI Taxonomy" id="5855"/>
    <lineage>
        <taxon>Eukaryota</taxon>
        <taxon>Sar</taxon>
        <taxon>Alveolata</taxon>
        <taxon>Apicomplexa</taxon>
        <taxon>Aconoidasida</taxon>
        <taxon>Haemosporida</taxon>
        <taxon>Plasmodiidae</taxon>
        <taxon>Plasmodium</taxon>
        <taxon>Plasmodium (Plasmodium)</taxon>
    </lineage>
</organism>
<dbReference type="VEuPathDB" id="PlasmoDB:PVX_018155"/>
<dbReference type="VEuPathDB" id="PlasmoDB:PVP01_0001690"/>
<name>A0A1G4E9D4_PLAVI</name>
<keyword evidence="2" id="KW-0812">Transmembrane</keyword>
<feature type="region of interest" description="Disordered" evidence="1">
    <location>
        <begin position="308"/>
        <end position="329"/>
    </location>
</feature>
<proteinExistence type="predicted"/>
<reference evidence="3 4" key="1">
    <citation type="submission" date="2016-07" db="EMBL/GenBank/DDBJ databases">
        <authorList>
            <consortium name="Pathogen Informatics"/>
        </authorList>
    </citation>
    <scope>NUCLEOTIDE SEQUENCE [LARGE SCALE GENOMIC DNA]</scope>
</reference>
<dbReference type="Proteomes" id="UP000196402">
    <property type="component" value="Unassembled WGS sequence"/>
</dbReference>
<dbReference type="AlphaFoldDB" id="A0A1G4E9D4"/>
<evidence type="ECO:0000313" key="3">
    <source>
        <dbReference type="EMBL" id="SCA59704.1"/>
    </source>
</evidence>
<feature type="transmembrane region" description="Helical" evidence="2">
    <location>
        <begin position="259"/>
        <end position="278"/>
    </location>
</feature>
<evidence type="ECO:0000256" key="2">
    <source>
        <dbReference type="SAM" id="Phobius"/>
    </source>
</evidence>
<evidence type="ECO:0000313" key="4">
    <source>
        <dbReference type="Proteomes" id="UP000196402"/>
    </source>
</evidence>